<name>A0AAU9KGY1_9CILI</name>
<dbReference type="PROSITE" id="PS50181">
    <property type="entry name" value="FBOX"/>
    <property type="match status" value="1"/>
</dbReference>
<keyword evidence="3" id="KW-1185">Reference proteome</keyword>
<dbReference type="Proteomes" id="UP001162131">
    <property type="component" value="Unassembled WGS sequence"/>
</dbReference>
<dbReference type="InterPro" id="IPR036047">
    <property type="entry name" value="F-box-like_dom_sf"/>
</dbReference>
<accession>A0AAU9KGY1</accession>
<dbReference type="EMBL" id="CAJZBQ010000060">
    <property type="protein sequence ID" value="CAG9334969.1"/>
    <property type="molecule type" value="Genomic_DNA"/>
</dbReference>
<comment type="caution">
    <text evidence="2">The sequence shown here is derived from an EMBL/GenBank/DDBJ whole genome shotgun (WGS) entry which is preliminary data.</text>
</comment>
<evidence type="ECO:0000313" key="3">
    <source>
        <dbReference type="Proteomes" id="UP001162131"/>
    </source>
</evidence>
<sequence>MEYFPYEILGEIMIFLGPKEVFLNFCLINKYFNSVTNSPYHLSRLVSNKLHITRPISLSPFQAIKILKATSSQSKINSIKFIGFGTTGGVDDDNPNYWVDSLFSKKSRGYCSRENTSNVNCAGVLSSTQTEILSDGRAEIKNEVARIVRNNKYARQLLGLRRGRRSDSLNYFEEMVFRHIFINNPEVLVHRNSNQQLMYEHMHHLRDLHDTLVCTELKLANFRKSQDDLYTLVRQINFQAADRGNKLFVAKMIEISRSGHFTCPVAAFMVFVSDAYVDIDSYEFSIYNDLKSSDDIDNLISIDGRVPEAYSLVKEKLHEYRLFKWTNNPLKPILWGRFIKRGRKNMEVKLCDAFSGVYLYMKLFYPLNLMREFGDMGSHTNIDARYVGIKGVEITI</sequence>
<protein>
    <recommendedName>
        <fullName evidence="1">F-box domain-containing protein</fullName>
    </recommendedName>
</protein>
<evidence type="ECO:0000259" key="1">
    <source>
        <dbReference type="PROSITE" id="PS50181"/>
    </source>
</evidence>
<organism evidence="2 3">
    <name type="scientific">Blepharisma stoltei</name>
    <dbReference type="NCBI Taxonomy" id="1481888"/>
    <lineage>
        <taxon>Eukaryota</taxon>
        <taxon>Sar</taxon>
        <taxon>Alveolata</taxon>
        <taxon>Ciliophora</taxon>
        <taxon>Postciliodesmatophora</taxon>
        <taxon>Heterotrichea</taxon>
        <taxon>Heterotrichida</taxon>
        <taxon>Blepharismidae</taxon>
        <taxon>Blepharisma</taxon>
    </lineage>
</organism>
<evidence type="ECO:0000313" key="2">
    <source>
        <dbReference type="EMBL" id="CAG9334969.1"/>
    </source>
</evidence>
<proteinExistence type="predicted"/>
<gene>
    <name evidence="2" type="ORF">BSTOLATCC_MIC62550</name>
</gene>
<dbReference type="AlphaFoldDB" id="A0AAU9KGY1"/>
<feature type="domain" description="F-box" evidence="1">
    <location>
        <begin position="1"/>
        <end position="45"/>
    </location>
</feature>
<dbReference type="SUPFAM" id="SSF81383">
    <property type="entry name" value="F-box domain"/>
    <property type="match status" value="1"/>
</dbReference>
<dbReference type="InterPro" id="IPR001810">
    <property type="entry name" value="F-box_dom"/>
</dbReference>
<reference evidence="2" key="1">
    <citation type="submission" date="2021-09" db="EMBL/GenBank/DDBJ databases">
        <authorList>
            <consortium name="AG Swart"/>
            <person name="Singh M."/>
            <person name="Singh A."/>
            <person name="Seah K."/>
            <person name="Emmerich C."/>
        </authorList>
    </citation>
    <scope>NUCLEOTIDE SEQUENCE</scope>
    <source>
        <strain evidence="2">ATCC30299</strain>
    </source>
</reference>